<protein>
    <submittedName>
        <fullName evidence="11">SusC/RagA family TonB-linked outer membrane protein</fullName>
    </submittedName>
</protein>
<dbReference type="InterPro" id="IPR023997">
    <property type="entry name" value="TonB-dep_OMP_SusC/RagA_CS"/>
</dbReference>
<dbReference type="InterPro" id="IPR012910">
    <property type="entry name" value="Plug_dom"/>
</dbReference>
<accession>A0A939JDG5</accession>
<keyword evidence="3 8" id="KW-1134">Transmembrane beta strand</keyword>
<dbReference type="AlphaFoldDB" id="A0A939JDG5"/>
<evidence type="ECO:0000256" key="4">
    <source>
        <dbReference type="ARBA" id="ARBA00022692"/>
    </source>
</evidence>
<evidence type="ECO:0000256" key="8">
    <source>
        <dbReference type="PROSITE-ProRule" id="PRU01360"/>
    </source>
</evidence>
<evidence type="ECO:0000256" key="6">
    <source>
        <dbReference type="ARBA" id="ARBA00023136"/>
    </source>
</evidence>
<dbReference type="SUPFAM" id="SSF49464">
    <property type="entry name" value="Carboxypeptidase regulatory domain-like"/>
    <property type="match status" value="1"/>
</dbReference>
<feature type="domain" description="TonB-dependent receptor plug" evidence="10">
    <location>
        <begin position="117"/>
        <end position="236"/>
    </location>
</feature>
<dbReference type="PANTHER" id="PTHR30069">
    <property type="entry name" value="TONB-DEPENDENT OUTER MEMBRANE RECEPTOR"/>
    <property type="match status" value="1"/>
</dbReference>
<evidence type="ECO:0000256" key="9">
    <source>
        <dbReference type="SAM" id="SignalP"/>
    </source>
</evidence>
<dbReference type="RefSeq" id="WP_206984269.1">
    <property type="nucleotide sequence ID" value="NZ_JAFLQZ010000005.1"/>
</dbReference>
<dbReference type="Gene3D" id="2.170.130.10">
    <property type="entry name" value="TonB-dependent receptor, plug domain"/>
    <property type="match status" value="1"/>
</dbReference>
<dbReference type="NCBIfam" id="TIGR04056">
    <property type="entry name" value="OMP_RagA_SusC"/>
    <property type="match status" value="1"/>
</dbReference>
<keyword evidence="5 9" id="KW-0732">Signal</keyword>
<dbReference type="Pfam" id="PF07715">
    <property type="entry name" value="Plug"/>
    <property type="match status" value="1"/>
</dbReference>
<proteinExistence type="inferred from homology"/>
<sequence length="1096" mass="117914">MRRTLLSLPIAVLALASHDVLAQARTVTGRVLGTDGAGLPGVTVVAKGTSQGTATDGEGRYSLSVPAGASTLVFSSVGFDSKEVAIGSQSAINVTLATTTTGLDEVVVVGYGSGQNRRELTGSISSIKGGVIAQKPVQSFEQALQGQAPGLNITTPNGVLNNPPVVRIRGVNSINLSSDPLYVIDGIPAYSGNQSAVANVANNPLSNLNPNDIESVEVLKDAAASAIYGSRAAGGVIQITTKKGRRGQSKVTLDSWVGVSNPVRLYDLMNAEQYIEIKNEAVRNLNENRRAAGGVANNLEGAFRPSLDANGNVIDTRWYDEVYRTGFSHSNNVGFSGGTEKTTFYSSVGYTGQQGMLEKNEFKRISARLNIDHRVYKNFTIGSRVSYSNTRNASPNSGSIGDAAFSVAGLGRAPLVLPPNIPARNPDGTPNLTPQTANVGAGANLNPLPSSTSPLAYSPLIPGYYNPIVDIENNYFTSEGNEIQGSVYANWEILSGLNLRTNYGINNLAFEDKSFNTPLAGDGFSTGGSASNFFRTNKRWNWQNTLQYDRTLGEKHNFGLLIGSEQQKTDIQRWGANRTQVADIFFNTFQGNYTNITASGNFQGENFLNSYFGRFTYDFSKKYLVSLNVRSDEYSAWAKKRGTFYGASAGYIISEEDFWKNAPFSAVVSFLKFTGSYGEVGNAQGISDFVSLATYGSGLYAASPTLYFSRPGNRNLTWETSKKTDVGMTFGLLEDKITGDFSYYRNLVDGLILDAPTAPSRGIPAGSTGPGDLTSINSIAANIGSMRNTGIELNLRYSPIQTTNFSWTVSGNLTTQKNEVLTLVTQGQRIGTATSGLETVNFTEVGGSIGRILAVPTIGINPENGQRMFTKKVIDPATGRQALDANGRPVTITVQYNHQGAGTGWTTLEGSPYAAPNQQVDGEYYGPTIPKWYGGLDNSFRFKNFDLGVFLQYSGGNYIYNGTKAGLHDQRFWNNDVDILDRWTPDNPNGKWPRVVFNDNVSNGSALIMSSNVEKGDFVRLRNVSLGYTLNKDLITRFSMSSARFYVQVQNAALITNYSGIDPEISTNGGSNSGAGVDRNSVGQARTYTVGLNIGF</sequence>
<organism evidence="11 12">
    <name type="scientific">Hymenobacter telluris</name>
    <dbReference type="NCBI Taxonomy" id="2816474"/>
    <lineage>
        <taxon>Bacteria</taxon>
        <taxon>Pseudomonadati</taxon>
        <taxon>Bacteroidota</taxon>
        <taxon>Cytophagia</taxon>
        <taxon>Cytophagales</taxon>
        <taxon>Hymenobacteraceae</taxon>
        <taxon>Hymenobacter</taxon>
    </lineage>
</organism>
<evidence type="ECO:0000256" key="2">
    <source>
        <dbReference type="ARBA" id="ARBA00022448"/>
    </source>
</evidence>
<keyword evidence="2 8" id="KW-0813">Transport</keyword>
<reference evidence="11" key="1">
    <citation type="submission" date="2021-03" db="EMBL/GenBank/DDBJ databases">
        <authorList>
            <person name="Kim M.K."/>
        </authorList>
    </citation>
    <scope>NUCLEOTIDE SEQUENCE</scope>
    <source>
        <strain evidence="11">BT186</strain>
    </source>
</reference>
<keyword evidence="7 8" id="KW-0998">Cell outer membrane</keyword>
<comment type="similarity">
    <text evidence="8">Belongs to the TonB-dependent receptor family.</text>
</comment>
<dbReference type="PANTHER" id="PTHR30069:SF29">
    <property type="entry name" value="HEMOGLOBIN AND HEMOGLOBIN-HAPTOGLOBIN-BINDING PROTEIN 1-RELATED"/>
    <property type="match status" value="1"/>
</dbReference>
<keyword evidence="4 8" id="KW-0812">Transmembrane</keyword>
<evidence type="ECO:0000256" key="1">
    <source>
        <dbReference type="ARBA" id="ARBA00004571"/>
    </source>
</evidence>
<dbReference type="NCBIfam" id="TIGR04057">
    <property type="entry name" value="SusC_RagA_signa"/>
    <property type="match status" value="1"/>
</dbReference>
<dbReference type="PROSITE" id="PS52016">
    <property type="entry name" value="TONB_DEPENDENT_REC_3"/>
    <property type="match status" value="1"/>
</dbReference>
<dbReference type="InterPro" id="IPR039426">
    <property type="entry name" value="TonB-dep_rcpt-like"/>
</dbReference>
<evidence type="ECO:0000313" key="11">
    <source>
        <dbReference type="EMBL" id="MBO0358332.1"/>
    </source>
</evidence>
<evidence type="ECO:0000256" key="7">
    <source>
        <dbReference type="ARBA" id="ARBA00023237"/>
    </source>
</evidence>
<dbReference type="Pfam" id="PF13715">
    <property type="entry name" value="CarbopepD_reg_2"/>
    <property type="match status" value="1"/>
</dbReference>
<dbReference type="GO" id="GO:0044718">
    <property type="term" value="P:siderophore transmembrane transport"/>
    <property type="evidence" value="ECO:0007669"/>
    <property type="project" value="TreeGrafter"/>
</dbReference>
<dbReference type="GO" id="GO:0015344">
    <property type="term" value="F:siderophore uptake transmembrane transporter activity"/>
    <property type="evidence" value="ECO:0007669"/>
    <property type="project" value="TreeGrafter"/>
</dbReference>
<keyword evidence="12" id="KW-1185">Reference proteome</keyword>
<dbReference type="InterPro" id="IPR008969">
    <property type="entry name" value="CarboxyPept-like_regulatory"/>
</dbReference>
<evidence type="ECO:0000313" key="12">
    <source>
        <dbReference type="Proteomes" id="UP000664144"/>
    </source>
</evidence>
<comment type="subcellular location">
    <subcellularLocation>
        <location evidence="1 8">Cell outer membrane</location>
        <topology evidence="1 8">Multi-pass membrane protein</topology>
    </subcellularLocation>
</comment>
<dbReference type="Gene3D" id="2.60.40.1120">
    <property type="entry name" value="Carboxypeptidase-like, regulatory domain"/>
    <property type="match status" value="1"/>
</dbReference>
<feature type="signal peptide" evidence="9">
    <location>
        <begin position="1"/>
        <end position="22"/>
    </location>
</feature>
<comment type="caution">
    <text evidence="11">The sequence shown here is derived from an EMBL/GenBank/DDBJ whole genome shotgun (WGS) entry which is preliminary data.</text>
</comment>
<evidence type="ECO:0000256" key="5">
    <source>
        <dbReference type="ARBA" id="ARBA00022729"/>
    </source>
</evidence>
<evidence type="ECO:0000259" key="10">
    <source>
        <dbReference type="Pfam" id="PF07715"/>
    </source>
</evidence>
<dbReference type="InterPro" id="IPR023996">
    <property type="entry name" value="TonB-dep_OMP_SusC/RagA"/>
</dbReference>
<keyword evidence="6 8" id="KW-0472">Membrane</keyword>
<gene>
    <name evidence="11" type="ORF">J0X19_10285</name>
</gene>
<feature type="chain" id="PRO_5036699350" evidence="9">
    <location>
        <begin position="23"/>
        <end position="1096"/>
    </location>
</feature>
<dbReference type="InterPro" id="IPR037066">
    <property type="entry name" value="Plug_dom_sf"/>
</dbReference>
<dbReference type="SUPFAM" id="SSF56935">
    <property type="entry name" value="Porins"/>
    <property type="match status" value="1"/>
</dbReference>
<dbReference type="GO" id="GO:0009279">
    <property type="term" value="C:cell outer membrane"/>
    <property type="evidence" value="ECO:0007669"/>
    <property type="project" value="UniProtKB-SubCell"/>
</dbReference>
<dbReference type="Gene3D" id="2.40.170.20">
    <property type="entry name" value="TonB-dependent receptor, beta-barrel domain"/>
    <property type="match status" value="1"/>
</dbReference>
<evidence type="ECO:0000256" key="3">
    <source>
        <dbReference type="ARBA" id="ARBA00022452"/>
    </source>
</evidence>
<dbReference type="Proteomes" id="UP000664144">
    <property type="component" value="Unassembled WGS sequence"/>
</dbReference>
<dbReference type="InterPro" id="IPR036942">
    <property type="entry name" value="Beta-barrel_TonB_sf"/>
</dbReference>
<dbReference type="EMBL" id="JAFLQZ010000005">
    <property type="protein sequence ID" value="MBO0358332.1"/>
    <property type="molecule type" value="Genomic_DNA"/>
</dbReference>
<name>A0A939JDG5_9BACT</name>